<dbReference type="OrthoDB" id="270602at2759"/>
<dbReference type="InterPro" id="IPR036249">
    <property type="entry name" value="Thioredoxin-like_sf"/>
</dbReference>
<dbReference type="Gene3D" id="3.10.20.90">
    <property type="entry name" value="Phosphatidylinositol 3-kinase Catalytic Subunit, Chain A, domain 1"/>
    <property type="match status" value="1"/>
</dbReference>
<keyword evidence="4" id="KW-1185">Reference proteome</keyword>
<feature type="compositionally biased region" description="Low complexity" evidence="1">
    <location>
        <begin position="341"/>
        <end position="359"/>
    </location>
</feature>
<dbReference type="SUPFAM" id="SSF54236">
    <property type="entry name" value="Ubiquitin-like"/>
    <property type="match status" value="1"/>
</dbReference>
<dbReference type="InterPro" id="IPR009060">
    <property type="entry name" value="UBA-like_sf"/>
</dbReference>
<feature type="compositionally biased region" description="Low complexity" evidence="1">
    <location>
        <begin position="90"/>
        <end position="101"/>
    </location>
</feature>
<dbReference type="SMART" id="SM00166">
    <property type="entry name" value="UBX"/>
    <property type="match status" value="1"/>
</dbReference>
<dbReference type="Gene3D" id="3.40.30.10">
    <property type="entry name" value="Glutaredoxin"/>
    <property type="match status" value="1"/>
</dbReference>
<dbReference type="GO" id="GO:0005634">
    <property type="term" value="C:nucleus"/>
    <property type="evidence" value="ECO:0007669"/>
    <property type="project" value="TreeGrafter"/>
</dbReference>
<feature type="region of interest" description="Disordered" evidence="1">
    <location>
        <begin position="136"/>
        <end position="156"/>
    </location>
</feature>
<feature type="compositionally biased region" description="Basic and acidic residues" evidence="1">
    <location>
        <begin position="370"/>
        <end position="379"/>
    </location>
</feature>
<dbReference type="Proteomes" id="UP000646827">
    <property type="component" value="Unassembled WGS sequence"/>
</dbReference>
<name>A0A8H7SCK7_9FUNG</name>
<dbReference type="GO" id="GO:0043130">
    <property type="term" value="F:ubiquitin binding"/>
    <property type="evidence" value="ECO:0007669"/>
    <property type="project" value="TreeGrafter"/>
</dbReference>
<dbReference type="PANTHER" id="PTHR23322">
    <property type="entry name" value="FAS-ASSOCIATED PROTEIN"/>
    <property type="match status" value="1"/>
</dbReference>
<dbReference type="SMART" id="SM00594">
    <property type="entry name" value="UAS"/>
    <property type="match status" value="1"/>
</dbReference>
<dbReference type="SUPFAM" id="SSF46934">
    <property type="entry name" value="UBA-like"/>
    <property type="match status" value="1"/>
</dbReference>
<evidence type="ECO:0000313" key="4">
    <source>
        <dbReference type="Proteomes" id="UP000646827"/>
    </source>
</evidence>
<organism evidence="3 4">
    <name type="scientific">Circinella minor</name>
    <dbReference type="NCBI Taxonomy" id="1195481"/>
    <lineage>
        <taxon>Eukaryota</taxon>
        <taxon>Fungi</taxon>
        <taxon>Fungi incertae sedis</taxon>
        <taxon>Mucoromycota</taxon>
        <taxon>Mucoromycotina</taxon>
        <taxon>Mucoromycetes</taxon>
        <taxon>Mucorales</taxon>
        <taxon>Lichtheimiaceae</taxon>
        <taxon>Circinella</taxon>
    </lineage>
</organism>
<dbReference type="GO" id="GO:0043161">
    <property type="term" value="P:proteasome-mediated ubiquitin-dependent protein catabolic process"/>
    <property type="evidence" value="ECO:0007669"/>
    <property type="project" value="TreeGrafter"/>
</dbReference>
<dbReference type="InterPro" id="IPR001012">
    <property type="entry name" value="UBX_dom"/>
</dbReference>
<accession>A0A8H7SCK7</accession>
<comment type="caution">
    <text evidence="3">The sequence shown here is derived from an EMBL/GenBank/DDBJ whole genome shotgun (WGS) entry which is preliminary data.</text>
</comment>
<dbReference type="InterPro" id="IPR029071">
    <property type="entry name" value="Ubiquitin-like_domsf"/>
</dbReference>
<feature type="region of interest" description="Disordered" evidence="1">
    <location>
        <begin position="308"/>
        <end position="389"/>
    </location>
</feature>
<evidence type="ECO:0000256" key="1">
    <source>
        <dbReference type="SAM" id="MobiDB-lite"/>
    </source>
</evidence>
<dbReference type="SUPFAM" id="SSF52833">
    <property type="entry name" value="Thioredoxin-like"/>
    <property type="match status" value="1"/>
</dbReference>
<feature type="region of interest" description="Disordered" evidence="1">
    <location>
        <begin position="45"/>
        <end position="104"/>
    </location>
</feature>
<dbReference type="InterPro" id="IPR006577">
    <property type="entry name" value="UAS"/>
</dbReference>
<dbReference type="CDD" id="cd01767">
    <property type="entry name" value="UBX"/>
    <property type="match status" value="1"/>
</dbReference>
<dbReference type="PROSITE" id="PS50033">
    <property type="entry name" value="UBX"/>
    <property type="match status" value="1"/>
</dbReference>
<dbReference type="PANTHER" id="PTHR23322:SF6">
    <property type="entry name" value="UBX DOMAIN-CONTAINING PROTEIN 7"/>
    <property type="match status" value="1"/>
</dbReference>
<protein>
    <recommendedName>
        <fullName evidence="2">UBX domain-containing protein</fullName>
    </recommendedName>
</protein>
<feature type="domain" description="UBX" evidence="2">
    <location>
        <begin position="406"/>
        <end position="482"/>
    </location>
</feature>
<gene>
    <name evidence="3" type="ORF">INT45_002072</name>
</gene>
<evidence type="ECO:0000259" key="2">
    <source>
        <dbReference type="PROSITE" id="PS50033"/>
    </source>
</evidence>
<sequence length="484" mass="54174">MSDQAIQDFCAVTNASTEVAERYLQVADGNVETAVTLFLESGGASELHTESHVDSSNSSPRMTTTPTTTNILSDEEIARQMEREERQHRQQQQQQQQQQDQIRAPIAPRRDILAGNTSLFEQGSLWGAGDATPVRRSVFNQGDSSSGSPGPDFIRNLDRNIATGQISSGGNGFGGVVSSAKAKRLADLFRPPFDIMYSGGFEEARSTAREQNKWLIVNVQDATEFSCQILNRDLWSDPTVKEIIKESFIFLQYERENPEGKRYLTYYPIKKYPHIALIDARTGERVKVWETVVSTSDLIMELTEFLEQQGGNDSAQSSATKKKAKVSKSVSDMSEEEQINAAIAASMEAEADTTETNTEPEPPLLSQQETKTEEIQEKGEQEDETEAVTTSILDSIQPIKRDETTDMANSTRIQLRMPDGKRIIRRFLKTDPVRHLFEFVKSEVPETQSQPFELVFNRKQLIESLDQPIEEAGLVNAAVNFVFT</sequence>
<reference evidence="3 4" key="1">
    <citation type="submission" date="2020-12" db="EMBL/GenBank/DDBJ databases">
        <title>Metabolic potential, ecology and presence of endohyphal bacteria is reflected in genomic diversity of Mucoromycotina.</title>
        <authorList>
            <person name="Muszewska A."/>
            <person name="Okrasinska A."/>
            <person name="Steczkiewicz K."/>
            <person name="Drgas O."/>
            <person name="Orlowska M."/>
            <person name="Perlinska-Lenart U."/>
            <person name="Aleksandrzak-Piekarczyk T."/>
            <person name="Szatraj K."/>
            <person name="Zielenkiewicz U."/>
            <person name="Pilsyk S."/>
            <person name="Malc E."/>
            <person name="Mieczkowski P."/>
            <person name="Kruszewska J.S."/>
            <person name="Biernat P."/>
            <person name="Pawlowska J."/>
        </authorList>
    </citation>
    <scope>NUCLEOTIDE SEQUENCE [LARGE SCALE GENOMIC DNA]</scope>
    <source>
        <strain evidence="3 4">CBS 142.35</strain>
    </source>
</reference>
<dbReference type="CDD" id="cd14348">
    <property type="entry name" value="UBA_p47"/>
    <property type="match status" value="1"/>
</dbReference>
<dbReference type="EMBL" id="JAEPRB010000004">
    <property type="protein sequence ID" value="KAG2227834.1"/>
    <property type="molecule type" value="Genomic_DNA"/>
</dbReference>
<dbReference type="Pfam" id="PF13899">
    <property type="entry name" value="Thioredoxin_7"/>
    <property type="match status" value="1"/>
</dbReference>
<dbReference type="CDD" id="cd02958">
    <property type="entry name" value="UAS"/>
    <property type="match status" value="1"/>
</dbReference>
<evidence type="ECO:0000313" key="3">
    <source>
        <dbReference type="EMBL" id="KAG2227834.1"/>
    </source>
</evidence>
<feature type="compositionally biased region" description="Basic and acidic residues" evidence="1">
    <location>
        <begin position="76"/>
        <end position="88"/>
    </location>
</feature>
<dbReference type="InterPro" id="IPR050730">
    <property type="entry name" value="UBX_domain-protein"/>
</dbReference>
<dbReference type="Pfam" id="PF14555">
    <property type="entry name" value="UBA_4"/>
    <property type="match status" value="1"/>
</dbReference>
<dbReference type="Gene3D" id="1.10.8.10">
    <property type="entry name" value="DNA helicase RuvA subunit, C-terminal domain"/>
    <property type="match status" value="1"/>
</dbReference>
<proteinExistence type="predicted"/>
<dbReference type="Pfam" id="PF00789">
    <property type="entry name" value="UBX"/>
    <property type="match status" value="1"/>
</dbReference>
<feature type="compositionally biased region" description="Low complexity" evidence="1">
    <location>
        <begin position="142"/>
        <end position="152"/>
    </location>
</feature>
<dbReference type="AlphaFoldDB" id="A0A8H7SCK7"/>